<dbReference type="GO" id="GO:0016887">
    <property type="term" value="F:ATP hydrolysis activity"/>
    <property type="evidence" value="ECO:0007669"/>
    <property type="project" value="InterPro"/>
</dbReference>
<protein>
    <submittedName>
        <fullName evidence="6">ABC transporter ATP-binding protein</fullName>
    </submittedName>
</protein>
<dbReference type="Pfam" id="PF00005">
    <property type="entry name" value="ABC_tran"/>
    <property type="match status" value="1"/>
</dbReference>
<organism evidence="6 7">
    <name type="scientific">Litorilinea aerophila</name>
    <dbReference type="NCBI Taxonomy" id="1204385"/>
    <lineage>
        <taxon>Bacteria</taxon>
        <taxon>Bacillati</taxon>
        <taxon>Chloroflexota</taxon>
        <taxon>Caldilineae</taxon>
        <taxon>Caldilineales</taxon>
        <taxon>Caldilineaceae</taxon>
        <taxon>Litorilinea</taxon>
    </lineage>
</organism>
<name>A0A540VH43_9CHLR</name>
<evidence type="ECO:0000313" key="7">
    <source>
        <dbReference type="Proteomes" id="UP000317371"/>
    </source>
</evidence>
<evidence type="ECO:0000256" key="2">
    <source>
        <dbReference type="ARBA" id="ARBA00022448"/>
    </source>
</evidence>
<dbReference type="InterPro" id="IPR027417">
    <property type="entry name" value="P-loop_NTPase"/>
</dbReference>
<dbReference type="AlphaFoldDB" id="A0A540VH43"/>
<dbReference type="GO" id="GO:0005524">
    <property type="term" value="F:ATP binding"/>
    <property type="evidence" value="ECO:0007669"/>
    <property type="project" value="UniProtKB-KW"/>
</dbReference>
<dbReference type="SMART" id="SM00382">
    <property type="entry name" value="AAA"/>
    <property type="match status" value="1"/>
</dbReference>
<keyword evidence="7" id="KW-1185">Reference proteome</keyword>
<dbReference type="PANTHER" id="PTHR43335">
    <property type="entry name" value="ABC TRANSPORTER, ATP-BINDING PROTEIN"/>
    <property type="match status" value="1"/>
</dbReference>
<dbReference type="Gene3D" id="3.40.50.300">
    <property type="entry name" value="P-loop containing nucleotide triphosphate hydrolases"/>
    <property type="match status" value="1"/>
</dbReference>
<dbReference type="OrthoDB" id="9802264at2"/>
<dbReference type="SUPFAM" id="SSF52540">
    <property type="entry name" value="P-loop containing nucleoside triphosphate hydrolases"/>
    <property type="match status" value="1"/>
</dbReference>
<dbReference type="CDD" id="cd03230">
    <property type="entry name" value="ABC_DR_subfamily_A"/>
    <property type="match status" value="1"/>
</dbReference>
<evidence type="ECO:0000256" key="4">
    <source>
        <dbReference type="ARBA" id="ARBA00022840"/>
    </source>
</evidence>
<keyword evidence="2" id="KW-0813">Transport</keyword>
<dbReference type="InterPro" id="IPR017871">
    <property type="entry name" value="ABC_transporter-like_CS"/>
</dbReference>
<dbReference type="EMBL" id="VIGC01000009">
    <property type="protein sequence ID" value="TQE96089.1"/>
    <property type="molecule type" value="Genomic_DNA"/>
</dbReference>
<evidence type="ECO:0000256" key="3">
    <source>
        <dbReference type="ARBA" id="ARBA00022741"/>
    </source>
</evidence>
<keyword evidence="4 6" id="KW-0067">ATP-binding</keyword>
<gene>
    <name evidence="6" type="ORF">FKZ61_08330</name>
</gene>
<sequence>MAEEGVPMITITRLTKKFGRFTAVHQLDLTIPAHQATALWGPNGAGKTTVIKCLLGLVRYEGEIRIDGLDARRQGAQARRRVGYVPQTCAFYDDLSVLATVRFFARLRQVPDTQAVPVLEQVGLLEDGEKPVAALSGGMRQRLALALALLGDPPILVLDEPTSNLDTHARAHFLHLLGRLKAEGKTILFTSHRLEEVEELADQVAVMEAGRLQFLCPGDQLARRLGLQVQIKLRMPGHVLEEALAILQADGFQARRNGTGLLVAVAPGEKARPIHTLSRAHIPVIDFEID</sequence>
<dbReference type="PROSITE" id="PS00211">
    <property type="entry name" value="ABC_TRANSPORTER_1"/>
    <property type="match status" value="1"/>
</dbReference>
<proteinExistence type="inferred from homology"/>
<evidence type="ECO:0000313" key="6">
    <source>
        <dbReference type="EMBL" id="TQE96089.1"/>
    </source>
</evidence>
<dbReference type="PROSITE" id="PS50893">
    <property type="entry name" value="ABC_TRANSPORTER_2"/>
    <property type="match status" value="1"/>
</dbReference>
<evidence type="ECO:0000259" key="5">
    <source>
        <dbReference type="PROSITE" id="PS50893"/>
    </source>
</evidence>
<dbReference type="InterPro" id="IPR003593">
    <property type="entry name" value="AAA+_ATPase"/>
</dbReference>
<feature type="domain" description="ABC transporter" evidence="5">
    <location>
        <begin position="9"/>
        <end position="234"/>
    </location>
</feature>
<accession>A0A540VH43</accession>
<keyword evidence="3" id="KW-0547">Nucleotide-binding</keyword>
<comment type="caution">
    <text evidence="6">The sequence shown here is derived from an EMBL/GenBank/DDBJ whole genome shotgun (WGS) entry which is preliminary data.</text>
</comment>
<dbReference type="InterPro" id="IPR003439">
    <property type="entry name" value="ABC_transporter-like_ATP-bd"/>
</dbReference>
<reference evidence="6 7" key="1">
    <citation type="submission" date="2019-06" db="EMBL/GenBank/DDBJ databases">
        <title>Genome sequence of Litorilinea aerophila BAA-2444.</title>
        <authorList>
            <person name="Maclea K.S."/>
            <person name="Maurais E.G."/>
            <person name="Iannazzi L.C."/>
        </authorList>
    </citation>
    <scope>NUCLEOTIDE SEQUENCE [LARGE SCALE GENOMIC DNA]</scope>
    <source>
        <strain evidence="6 7">ATCC BAA-2444</strain>
    </source>
</reference>
<dbReference type="InParanoid" id="A0A540VH43"/>
<dbReference type="Proteomes" id="UP000317371">
    <property type="component" value="Unassembled WGS sequence"/>
</dbReference>
<evidence type="ECO:0000256" key="1">
    <source>
        <dbReference type="ARBA" id="ARBA00005417"/>
    </source>
</evidence>
<comment type="similarity">
    <text evidence="1">Belongs to the ABC transporter superfamily.</text>
</comment>